<dbReference type="EMBL" id="LFJN01000015">
    <property type="protein sequence ID" value="KPI39287.1"/>
    <property type="molecule type" value="Genomic_DNA"/>
</dbReference>
<dbReference type="RefSeq" id="XP_017999250.1">
    <property type="nucleotide sequence ID" value="XM_018145215.1"/>
</dbReference>
<evidence type="ECO:0000313" key="2">
    <source>
        <dbReference type="EMBL" id="KPI39287.1"/>
    </source>
</evidence>
<reference evidence="2 3" key="1">
    <citation type="submission" date="2015-06" db="EMBL/GenBank/DDBJ databases">
        <title>Draft genome of the ant-associated black yeast Phialophora attae CBS 131958.</title>
        <authorList>
            <person name="Moreno L.F."/>
            <person name="Stielow B.J."/>
            <person name="de Hoog S."/>
            <person name="Vicente V.A."/>
            <person name="Weiss V.A."/>
            <person name="de Vries M."/>
            <person name="Cruz L.M."/>
            <person name="Souza E.M."/>
        </authorList>
    </citation>
    <scope>NUCLEOTIDE SEQUENCE [LARGE SCALE GENOMIC DNA]</scope>
    <source>
        <strain evidence="2 3">CBS 131958</strain>
    </source>
</reference>
<sequence>MAEHHQLEPFPRLAMEMERVPASPTMPDEATTSARLNVPERPFDTPLLTPIPSKMTPRMVDLHRQAPKKAPTLQQLVDEMETSEMMAFRIRTIASAQEDHFNALSGLEQGNDSINATSFIEAAAGSCPYTAPQPIAYPALPIDATHETHLSTDSHASAAHWGTPVWLVFAALAHLWLILAITDLYCTASIFSVANVVMATMMAMGFAVFSATGTPRARPGMIWWRVC</sequence>
<evidence type="ECO:0000256" key="1">
    <source>
        <dbReference type="SAM" id="Phobius"/>
    </source>
</evidence>
<name>A0A0N1HSP4_9EURO</name>
<protein>
    <submittedName>
        <fullName evidence="2">Uncharacterized protein</fullName>
    </submittedName>
</protein>
<comment type="caution">
    <text evidence="2">The sequence shown here is derived from an EMBL/GenBank/DDBJ whole genome shotgun (WGS) entry which is preliminary data.</text>
</comment>
<feature type="transmembrane region" description="Helical" evidence="1">
    <location>
        <begin position="165"/>
        <end position="182"/>
    </location>
</feature>
<evidence type="ECO:0000313" key="3">
    <source>
        <dbReference type="Proteomes" id="UP000038010"/>
    </source>
</evidence>
<proteinExistence type="predicted"/>
<dbReference type="GeneID" id="28737095"/>
<keyword evidence="3" id="KW-1185">Reference proteome</keyword>
<keyword evidence="1" id="KW-1133">Transmembrane helix</keyword>
<organism evidence="2 3">
    <name type="scientific">Cyphellophora attinorum</name>
    <dbReference type="NCBI Taxonomy" id="1664694"/>
    <lineage>
        <taxon>Eukaryota</taxon>
        <taxon>Fungi</taxon>
        <taxon>Dikarya</taxon>
        <taxon>Ascomycota</taxon>
        <taxon>Pezizomycotina</taxon>
        <taxon>Eurotiomycetes</taxon>
        <taxon>Chaetothyriomycetidae</taxon>
        <taxon>Chaetothyriales</taxon>
        <taxon>Cyphellophoraceae</taxon>
        <taxon>Cyphellophora</taxon>
    </lineage>
</organism>
<accession>A0A0N1HSP4</accession>
<keyword evidence="1" id="KW-0812">Transmembrane</keyword>
<gene>
    <name evidence="2" type="ORF">AB675_5035</name>
</gene>
<keyword evidence="1" id="KW-0472">Membrane</keyword>
<dbReference type="Proteomes" id="UP000038010">
    <property type="component" value="Unassembled WGS sequence"/>
</dbReference>
<dbReference type="AlphaFoldDB" id="A0A0N1HSP4"/>
<dbReference type="VEuPathDB" id="FungiDB:AB675_5035"/>
<feature type="transmembrane region" description="Helical" evidence="1">
    <location>
        <begin position="188"/>
        <end position="211"/>
    </location>
</feature>